<dbReference type="GO" id="GO:0004197">
    <property type="term" value="F:cysteine-type endopeptidase activity"/>
    <property type="evidence" value="ECO:0007669"/>
    <property type="project" value="InterPro"/>
</dbReference>
<dbReference type="PANTHER" id="PTHR22576:SF37">
    <property type="entry name" value="MUCOSA-ASSOCIATED LYMPHOID TISSUE LYMPHOMA TRANSLOCATION PROTEIN 1"/>
    <property type="match status" value="1"/>
</dbReference>
<dbReference type="InterPro" id="IPR011600">
    <property type="entry name" value="Pept_C14_caspase"/>
</dbReference>
<dbReference type="Proteomes" id="UP000282759">
    <property type="component" value="Unassembled WGS sequence"/>
</dbReference>
<gene>
    <name evidence="3" type="ORF">EOD41_04175</name>
</gene>
<feature type="domain" description="Peptidase C14 caspase" evidence="2">
    <location>
        <begin position="25"/>
        <end position="270"/>
    </location>
</feature>
<evidence type="ECO:0000256" key="1">
    <source>
        <dbReference type="SAM" id="SignalP"/>
    </source>
</evidence>
<dbReference type="AlphaFoldDB" id="A0A3S2X198"/>
<sequence length="427" mass="46746">MKKLCLLFLLGCCLNSYAAQPTRIFALIVGESHYKEPALNKLKYAESDAAAFAGFLKSPQAGAVPAENIIFLTGERATRAAVLNAANELFNGRAQENDMIIFYFSGHGSSSLGGGYLMPYDAQDADPVSSGISMGQLYDIINNSHAKMKAVYLDACHAGSYPHPAGSKGTAAEMNQEISRAFTKIIADSHPGTLNVLSSKGSEESQESETLHGGIFTYYLIKGLQGEADKTPSDGHITADELDDYLAKKVTAESGFRQHPVITRTIDNNFPLSIIDLNLTLADLINKAAVQSTKQADNIVVTPSVKPANEKLSRGYYFVDGTCFAKATFINNLGFPLVMTGLQDENGYHEQSELLANNDQLPTPKLVIKRFINPDQAADQFYDCIFYFKAEINGVTKYAIVRRTVESCFNQYFVLTPRNVQFGDQKF</sequence>
<accession>A0A3S2X198</accession>
<dbReference type="InterPro" id="IPR029030">
    <property type="entry name" value="Caspase-like_dom_sf"/>
</dbReference>
<keyword evidence="1" id="KW-0732">Signal</keyword>
<organism evidence="3 4">
    <name type="scientific">Mucilaginibacter limnophilus</name>
    <dbReference type="NCBI Taxonomy" id="1932778"/>
    <lineage>
        <taxon>Bacteria</taxon>
        <taxon>Pseudomonadati</taxon>
        <taxon>Bacteroidota</taxon>
        <taxon>Sphingobacteriia</taxon>
        <taxon>Sphingobacteriales</taxon>
        <taxon>Sphingobacteriaceae</taxon>
        <taxon>Mucilaginibacter</taxon>
    </lineage>
</organism>
<dbReference type="RefSeq" id="WP_127703501.1">
    <property type="nucleotide sequence ID" value="NZ_SACK01000001.1"/>
</dbReference>
<dbReference type="PANTHER" id="PTHR22576">
    <property type="entry name" value="MUCOSA ASSOCIATED LYMPHOID TISSUE LYMPHOMA TRANSLOCATION PROTEIN 1/PARACASPASE"/>
    <property type="match status" value="1"/>
</dbReference>
<dbReference type="SUPFAM" id="SSF52129">
    <property type="entry name" value="Caspase-like"/>
    <property type="match status" value="1"/>
</dbReference>
<dbReference type="OrthoDB" id="9812126at2"/>
<feature type="signal peptide" evidence="1">
    <location>
        <begin position="1"/>
        <end position="18"/>
    </location>
</feature>
<proteinExistence type="predicted"/>
<dbReference type="GO" id="GO:0006508">
    <property type="term" value="P:proteolysis"/>
    <property type="evidence" value="ECO:0007669"/>
    <property type="project" value="InterPro"/>
</dbReference>
<dbReference type="Gene3D" id="3.40.50.1460">
    <property type="match status" value="1"/>
</dbReference>
<keyword evidence="4" id="KW-1185">Reference proteome</keyword>
<dbReference type="InterPro" id="IPR052039">
    <property type="entry name" value="Caspase-related_regulators"/>
</dbReference>
<protein>
    <submittedName>
        <fullName evidence="3">Caspase family protein</fullName>
    </submittedName>
</protein>
<dbReference type="Pfam" id="PF00656">
    <property type="entry name" value="Peptidase_C14"/>
    <property type="match status" value="1"/>
</dbReference>
<evidence type="ECO:0000259" key="2">
    <source>
        <dbReference type="Pfam" id="PF00656"/>
    </source>
</evidence>
<evidence type="ECO:0000313" key="4">
    <source>
        <dbReference type="Proteomes" id="UP000282759"/>
    </source>
</evidence>
<dbReference type="EMBL" id="SACK01000001">
    <property type="protein sequence ID" value="RVU03135.1"/>
    <property type="molecule type" value="Genomic_DNA"/>
</dbReference>
<feature type="chain" id="PRO_5018767090" evidence="1">
    <location>
        <begin position="19"/>
        <end position="427"/>
    </location>
</feature>
<comment type="caution">
    <text evidence="3">The sequence shown here is derived from an EMBL/GenBank/DDBJ whole genome shotgun (WGS) entry which is preliminary data.</text>
</comment>
<name>A0A3S2X198_9SPHI</name>
<reference evidence="3 4" key="1">
    <citation type="submission" date="2019-01" db="EMBL/GenBank/DDBJ databases">
        <authorList>
            <person name="Chen W.-M."/>
        </authorList>
    </citation>
    <scope>NUCLEOTIDE SEQUENCE [LARGE SCALE GENOMIC DNA]</scope>
    <source>
        <strain evidence="3 4">YBJ-36</strain>
    </source>
</reference>
<evidence type="ECO:0000313" key="3">
    <source>
        <dbReference type="EMBL" id="RVU03135.1"/>
    </source>
</evidence>